<dbReference type="Proteomes" id="UP000533476">
    <property type="component" value="Unassembled WGS sequence"/>
</dbReference>
<dbReference type="EMBL" id="JABBVZ010000014">
    <property type="protein sequence ID" value="NMP21903.1"/>
    <property type="molecule type" value="Genomic_DNA"/>
</dbReference>
<dbReference type="SUPFAM" id="SSF55781">
    <property type="entry name" value="GAF domain-like"/>
    <property type="match status" value="1"/>
</dbReference>
<sequence>MWKDVLRLKPTSADVEVLALVAQCLDFEGPWTTRIVGVLGILLQRLGTSIGVSVYAPLKVGGELYAAASAGLAGPLSVAWGAPLAGLAASERAAQFAGDARAFPDYQGGWLGVASVLAVPIMRAPQLYGVLEVRSHGSGSFGVDEAELTGLVASQLADRWPARQGAAEKQ</sequence>
<keyword evidence="3" id="KW-1185">Reference proteome</keyword>
<gene>
    <name evidence="2" type="ORF">HIJ39_05995</name>
</gene>
<organism evidence="2 3">
    <name type="scientific">Sulfobacillus harzensis</name>
    <dbReference type="NCBI Taxonomy" id="2729629"/>
    <lineage>
        <taxon>Bacteria</taxon>
        <taxon>Bacillati</taxon>
        <taxon>Bacillota</taxon>
        <taxon>Clostridia</taxon>
        <taxon>Eubacteriales</taxon>
        <taxon>Clostridiales Family XVII. Incertae Sedis</taxon>
        <taxon>Sulfobacillus</taxon>
    </lineage>
</organism>
<dbReference type="InterPro" id="IPR029016">
    <property type="entry name" value="GAF-like_dom_sf"/>
</dbReference>
<protein>
    <submittedName>
        <fullName evidence="2">GAF domain-containing protein</fullName>
    </submittedName>
</protein>
<comment type="caution">
    <text evidence="2">The sequence shown here is derived from an EMBL/GenBank/DDBJ whole genome shotgun (WGS) entry which is preliminary data.</text>
</comment>
<dbReference type="InterPro" id="IPR003018">
    <property type="entry name" value="GAF"/>
</dbReference>
<evidence type="ECO:0000259" key="1">
    <source>
        <dbReference type="Pfam" id="PF13185"/>
    </source>
</evidence>
<reference evidence="2 3" key="1">
    <citation type="submission" date="2020-04" db="EMBL/GenBank/DDBJ databases">
        <authorList>
            <person name="Zhang R."/>
            <person name="Schippers A."/>
        </authorList>
    </citation>
    <scope>NUCLEOTIDE SEQUENCE [LARGE SCALE GENOMIC DNA]</scope>
    <source>
        <strain evidence="2 3">DSM 109850</strain>
    </source>
</reference>
<dbReference type="AlphaFoldDB" id="A0A7Y0Q1A9"/>
<dbReference type="Gene3D" id="3.30.450.40">
    <property type="match status" value="1"/>
</dbReference>
<dbReference type="Pfam" id="PF13185">
    <property type="entry name" value="GAF_2"/>
    <property type="match status" value="1"/>
</dbReference>
<feature type="domain" description="GAF" evidence="1">
    <location>
        <begin position="64"/>
        <end position="157"/>
    </location>
</feature>
<proteinExistence type="predicted"/>
<name>A0A7Y0Q1A9_9FIRM</name>
<evidence type="ECO:0000313" key="3">
    <source>
        <dbReference type="Proteomes" id="UP000533476"/>
    </source>
</evidence>
<evidence type="ECO:0000313" key="2">
    <source>
        <dbReference type="EMBL" id="NMP21903.1"/>
    </source>
</evidence>
<accession>A0A7Y0Q1A9</accession>
<dbReference type="RefSeq" id="WP_169097733.1">
    <property type="nucleotide sequence ID" value="NZ_JABBVZ010000014.1"/>
</dbReference>